<keyword evidence="2" id="KW-1185">Reference proteome</keyword>
<dbReference type="AlphaFoldDB" id="A0A1H9HPR8"/>
<gene>
    <name evidence="1" type="ORF">SAMN05216548_106116</name>
</gene>
<dbReference type="SUPFAM" id="SSF48452">
    <property type="entry name" value="TPR-like"/>
    <property type="match status" value="1"/>
</dbReference>
<protein>
    <submittedName>
        <fullName evidence="1">Uncharacterized conserved protein, DUF924 family</fullName>
    </submittedName>
</protein>
<dbReference type="STRING" id="1855383.SAMN05216548_106116"/>
<evidence type="ECO:0000313" key="2">
    <source>
        <dbReference type="Proteomes" id="UP000199647"/>
    </source>
</evidence>
<dbReference type="Gene3D" id="1.25.40.10">
    <property type="entry name" value="Tetratricopeptide repeat domain"/>
    <property type="match status" value="1"/>
</dbReference>
<organism evidence="1 2">
    <name type="scientific">Faunimonas pinastri</name>
    <dbReference type="NCBI Taxonomy" id="1855383"/>
    <lineage>
        <taxon>Bacteria</taxon>
        <taxon>Pseudomonadati</taxon>
        <taxon>Pseudomonadota</taxon>
        <taxon>Alphaproteobacteria</taxon>
        <taxon>Hyphomicrobiales</taxon>
        <taxon>Afifellaceae</taxon>
        <taxon>Faunimonas</taxon>
    </lineage>
</organism>
<dbReference type="OrthoDB" id="7593450at2"/>
<dbReference type="InterPro" id="IPR011990">
    <property type="entry name" value="TPR-like_helical_dom_sf"/>
</dbReference>
<dbReference type="RefSeq" id="WP_092496476.1">
    <property type="nucleotide sequence ID" value="NZ_FOFG01000006.1"/>
</dbReference>
<evidence type="ECO:0000313" key="1">
    <source>
        <dbReference type="EMBL" id="SEQ64334.1"/>
    </source>
</evidence>
<dbReference type="Proteomes" id="UP000199647">
    <property type="component" value="Unassembled WGS sequence"/>
</dbReference>
<dbReference type="EMBL" id="FOFG01000006">
    <property type="protein sequence ID" value="SEQ64334.1"/>
    <property type="molecule type" value="Genomic_DNA"/>
</dbReference>
<dbReference type="InterPro" id="IPR010323">
    <property type="entry name" value="DUF924"/>
</dbReference>
<dbReference type="Pfam" id="PF06041">
    <property type="entry name" value="DUF924"/>
    <property type="match status" value="1"/>
</dbReference>
<sequence length="184" mass="21022">MTASLSEIVAFWNEAGAERWFAKDDLFDATLRERFEASHRMAAAADLTEWQGPAEEGLALLLLLDQVPRNIYRGTAHAFATDPLARTLARGMVDLGLDREVPAALRVFVYLPFEHSEDARDQLRSLRLFGALFEEVGDQRIWDYAREHARLIEIFGRFPHRNRLLGRFTTPEEQRFLDEGGFAG</sequence>
<accession>A0A1H9HPR8</accession>
<name>A0A1H9HPR8_9HYPH</name>
<proteinExistence type="predicted"/>
<dbReference type="Gene3D" id="1.20.58.320">
    <property type="entry name" value="TPR-like"/>
    <property type="match status" value="1"/>
</dbReference>
<reference evidence="1 2" key="1">
    <citation type="submission" date="2016-10" db="EMBL/GenBank/DDBJ databases">
        <authorList>
            <person name="de Groot N.N."/>
        </authorList>
    </citation>
    <scope>NUCLEOTIDE SEQUENCE [LARGE SCALE GENOMIC DNA]</scope>
    <source>
        <strain evidence="1 2">A52C2</strain>
    </source>
</reference>